<accession>A0A814W5W7</accession>
<evidence type="ECO:0000256" key="1">
    <source>
        <dbReference type="PROSITE-ProRule" id="PRU00325"/>
    </source>
</evidence>
<dbReference type="OrthoDB" id="10261055at2759"/>
<keyword evidence="1" id="KW-0479">Metal-binding</keyword>
<dbReference type="EMBL" id="CAJNOQ010008329">
    <property type="protein sequence ID" value="CAF1194365.1"/>
    <property type="molecule type" value="Genomic_DNA"/>
</dbReference>
<evidence type="ECO:0000313" key="4">
    <source>
        <dbReference type="EMBL" id="CAF1194365.1"/>
    </source>
</evidence>
<sequence length="234" mass="27350">MCGEQEGYNSKTTLATKVRQTMSRRLWHKCSTCTTENDLKVFREKNVFTHRTEELTSGVSITYKCSEDRKYSQCRYQLKAKQLDVERMLGDWSTKNATDGSAHTINFEADLESKAHQWSQKIDQSQIIRLSNTGYVIPTTNLTMNTNVWLQQYYTMSWNSYDEYISWFNSEHLVHFSLITAPWYCTCRFGQKEYSCVHTIGLMIIWGFKTIPQIIDRRKGKGRSKKVKAALTKD</sequence>
<dbReference type="EMBL" id="CAJNOK010011831">
    <property type="protein sequence ID" value="CAF1149539.1"/>
    <property type="molecule type" value="Genomic_DNA"/>
</dbReference>
<comment type="caution">
    <text evidence="4">The sequence shown here is derived from an EMBL/GenBank/DDBJ whole genome shotgun (WGS) entry which is preliminary data.</text>
</comment>
<dbReference type="PROSITE" id="PS50966">
    <property type="entry name" value="ZF_SWIM"/>
    <property type="match status" value="1"/>
</dbReference>
<keyword evidence="1" id="KW-0863">Zinc-finger</keyword>
<evidence type="ECO:0000313" key="6">
    <source>
        <dbReference type="EMBL" id="CAF3958725.1"/>
    </source>
</evidence>
<dbReference type="EMBL" id="CAJOBA010030416">
    <property type="protein sequence ID" value="CAF3954661.1"/>
    <property type="molecule type" value="Genomic_DNA"/>
</dbReference>
<dbReference type="Proteomes" id="UP000663829">
    <property type="component" value="Unassembled WGS sequence"/>
</dbReference>
<organism evidence="4 7">
    <name type="scientific">Didymodactylos carnosus</name>
    <dbReference type="NCBI Taxonomy" id="1234261"/>
    <lineage>
        <taxon>Eukaryota</taxon>
        <taxon>Metazoa</taxon>
        <taxon>Spiralia</taxon>
        <taxon>Gnathifera</taxon>
        <taxon>Rotifera</taxon>
        <taxon>Eurotatoria</taxon>
        <taxon>Bdelloidea</taxon>
        <taxon>Philodinida</taxon>
        <taxon>Philodinidae</taxon>
        <taxon>Didymodactylos</taxon>
    </lineage>
</organism>
<evidence type="ECO:0000313" key="3">
    <source>
        <dbReference type="EMBL" id="CAF1149539.1"/>
    </source>
</evidence>
<dbReference type="InterPro" id="IPR007527">
    <property type="entry name" value="Znf_SWIM"/>
</dbReference>
<protein>
    <recommendedName>
        <fullName evidence="2">SWIM-type domain-containing protein</fullName>
    </recommendedName>
</protein>
<evidence type="ECO:0000313" key="7">
    <source>
        <dbReference type="Proteomes" id="UP000663829"/>
    </source>
</evidence>
<reference evidence="4" key="1">
    <citation type="submission" date="2021-02" db="EMBL/GenBank/DDBJ databases">
        <authorList>
            <person name="Nowell W R."/>
        </authorList>
    </citation>
    <scope>NUCLEOTIDE SEQUENCE</scope>
</reference>
<dbReference type="EMBL" id="CAJOBC010008330">
    <property type="protein sequence ID" value="CAF3958725.1"/>
    <property type="molecule type" value="Genomic_DNA"/>
</dbReference>
<name>A0A814W5W7_9BILA</name>
<evidence type="ECO:0000313" key="5">
    <source>
        <dbReference type="EMBL" id="CAF3954661.1"/>
    </source>
</evidence>
<dbReference type="Proteomes" id="UP000681722">
    <property type="component" value="Unassembled WGS sequence"/>
</dbReference>
<dbReference type="Proteomes" id="UP000682733">
    <property type="component" value="Unassembled WGS sequence"/>
</dbReference>
<feature type="domain" description="SWIM-type" evidence="2">
    <location>
        <begin position="176"/>
        <end position="207"/>
    </location>
</feature>
<gene>
    <name evidence="4" type="ORF">GPM918_LOCUS23377</name>
    <name evidence="3" type="ORF">OVA965_LOCUS21534</name>
    <name evidence="6" type="ORF">SRO942_LOCUS23376</name>
    <name evidence="5" type="ORF">TMI583_LOCUS22204</name>
</gene>
<keyword evidence="7" id="KW-1185">Reference proteome</keyword>
<evidence type="ECO:0000259" key="2">
    <source>
        <dbReference type="PROSITE" id="PS50966"/>
    </source>
</evidence>
<proteinExistence type="predicted"/>
<dbReference type="GO" id="GO:0008270">
    <property type="term" value="F:zinc ion binding"/>
    <property type="evidence" value="ECO:0007669"/>
    <property type="project" value="UniProtKB-KW"/>
</dbReference>
<dbReference type="AlphaFoldDB" id="A0A814W5W7"/>
<keyword evidence="1" id="KW-0862">Zinc</keyword>
<dbReference type="Proteomes" id="UP000677228">
    <property type="component" value="Unassembled WGS sequence"/>
</dbReference>